<name>A0A6G7GMH6_KUEST</name>
<evidence type="ECO:0000313" key="1">
    <source>
        <dbReference type="EMBL" id="QII10554.1"/>
    </source>
</evidence>
<gene>
    <name evidence="1" type="ORF">KsCSTR_11750</name>
</gene>
<dbReference type="EMBL" id="CP049055">
    <property type="protein sequence ID" value="QII10554.1"/>
    <property type="molecule type" value="Genomic_DNA"/>
</dbReference>
<sequence length="41" mass="4912">MRPEMLLKQFQKMKIAHQHQEHKKAVTPIAVNSRQQVHVHQ</sequence>
<organism evidence="1 2">
    <name type="scientific">Kuenenia stuttgartiensis</name>
    <dbReference type="NCBI Taxonomy" id="174633"/>
    <lineage>
        <taxon>Bacteria</taxon>
        <taxon>Pseudomonadati</taxon>
        <taxon>Planctomycetota</taxon>
        <taxon>Candidatus Brocadiia</taxon>
        <taxon>Candidatus Brocadiales</taxon>
        <taxon>Candidatus Brocadiaceae</taxon>
        <taxon>Candidatus Kuenenia</taxon>
    </lineage>
</organism>
<accession>A0A6G7GMH6</accession>
<reference evidence="1 2" key="1">
    <citation type="submission" date="2020-02" db="EMBL/GenBank/DDBJ databases">
        <title>Newly sequenced genome of strain CSTR1 showed variability in Candidatus Kuenenia stuttgartiensis genomes.</title>
        <authorList>
            <person name="Ding C."/>
            <person name="Adrian L."/>
        </authorList>
    </citation>
    <scope>NUCLEOTIDE SEQUENCE [LARGE SCALE GENOMIC DNA]</scope>
    <source>
        <strain evidence="1 2">CSTR1</strain>
    </source>
</reference>
<proteinExistence type="predicted"/>
<dbReference type="AlphaFoldDB" id="A0A6G7GMH6"/>
<dbReference type="Proteomes" id="UP000501926">
    <property type="component" value="Chromosome"/>
</dbReference>
<evidence type="ECO:0000313" key="2">
    <source>
        <dbReference type="Proteomes" id="UP000501926"/>
    </source>
</evidence>
<protein>
    <submittedName>
        <fullName evidence="1">Uncharacterized protein</fullName>
    </submittedName>
</protein>